<evidence type="ECO:0000313" key="2">
    <source>
        <dbReference type="EMBL" id="ROZ83797.1"/>
    </source>
</evidence>
<accession>A0ABX9XGU7</accession>
<keyword evidence="1" id="KW-0812">Transmembrane</keyword>
<organism evidence="2 3">
    <name type="scientific">Pseudomonas neustonica</name>
    <dbReference type="NCBI Taxonomy" id="2487346"/>
    <lineage>
        <taxon>Bacteria</taxon>
        <taxon>Pseudomonadati</taxon>
        <taxon>Pseudomonadota</taxon>
        <taxon>Gammaproteobacteria</taxon>
        <taxon>Pseudomonadales</taxon>
        <taxon>Pseudomonadaceae</taxon>
        <taxon>Pseudomonas</taxon>
    </lineage>
</organism>
<feature type="transmembrane region" description="Helical" evidence="1">
    <location>
        <begin position="38"/>
        <end position="55"/>
    </location>
</feature>
<evidence type="ECO:0000313" key="3">
    <source>
        <dbReference type="Proteomes" id="UP000275199"/>
    </source>
</evidence>
<comment type="caution">
    <text evidence="2">The sequence shown here is derived from an EMBL/GenBank/DDBJ whole genome shotgun (WGS) entry which is preliminary data.</text>
</comment>
<sequence>MQYLGLAILVGCIAALLALLALRFGWRFGWLLGWLKGNLLLALLAVSVVLGLAAWDLQSFAEIEPKAATVGTLSFSKVGNQQYEAVLASAQGNQTLRIAGDLWELEVEVLRWHGLPAALGLVDGYRLHRLLGRYLALEQERDSSDAMGSALLPNLHATPPWRDLWAWIDRIEAHSAIEADAFEVRFIPLVDGARFSLEMGPTGLTPVPLNPAATAAMMRFQ</sequence>
<feature type="transmembrane region" description="Helical" evidence="1">
    <location>
        <begin position="6"/>
        <end position="26"/>
    </location>
</feature>
<dbReference type="Proteomes" id="UP000275199">
    <property type="component" value="Unassembled WGS sequence"/>
</dbReference>
<keyword evidence="3" id="KW-1185">Reference proteome</keyword>
<protein>
    <recommendedName>
        <fullName evidence="4">Multidrug transporter</fullName>
    </recommendedName>
</protein>
<name>A0ABX9XGU7_9PSED</name>
<evidence type="ECO:0000256" key="1">
    <source>
        <dbReference type="SAM" id="Phobius"/>
    </source>
</evidence>
<dbReference type="EMBL" id="RKKU01000014">
    <property type="protein sequence ID" value="ROZ83797.1"/>
    <property type="molecule type" value="Genomic_DNA"/>
</dbReference>
<gene>
    <name evidence="2" type="ORF">EF096_12155</name>
</gene>
<reference evidence="2 3" key="1">
    <citation type="submission" date="2018-11" db="EMBL/GenBank/DDBJ databases">
        <authorList>
            <person name="Jang G.I."/>
            <person name="Hwang C.Y."/>
        </authorList>
    </citation>
    <scope>NUCLEOTIDE SEQUENCE [LARGE SCALE GENOMIC DNA]</scope>
    <source>
        <strain evidence="2 3">SSM26</strain>
    </source>
</reference>
<keyword evidence="1" id="KW-1133">Transmembrane helix</keyword>
<dbReference type="RefSeq" id="WP_123889891.1">
    <property type="nucleotide sequence ID" value="NZ_RKKU01000014.1"/>
</dbReference>
<evidence type="ECO:0008006" key="4">
    <source>
        <dbReference type="Google" id="ProtNLM"/>
    </source>
</evidence>
<proteinExistence type="predicted"/>
<keyword evidence="1" id="KW-0472">Membrane</keyword>